<evidence type="ECO:0000259" key="4">
    <source>
        <dbReference type="Pfam" id="PF03816"/>
    </source>
</evidence>
<keyword evidence="3" id="KW-0472">Membrane</keyword>
<comment type="similarity">
    <text evidence="1">Belongs to the LytR/CpsA/Psr (LCP) family.</text>
</comment>
<dbReference type="Pfam" id="PF03816">
    <property type="entry name" value="LytR_cpsA_psr"/>
    <property type="match status" value="1"/>
</dbReference>
<evidence type="ECO:0000256" key="3">
    <source>
        <dbReference type="SAM" id="Phobius"/>
    </source>
</evidence>
<feature type="compositionally biased region" description="Low complexity" evidence="2">
    <location>
        <begin position="321"/>
        <end position="337"/>
    </location>
</feature>
<dbReference type="PANTHER" id="PTHR33392">
    <property type="entry name" value="POLYISOPRENYL-TEICHOIC ACID--PEPTIDOGLYCAN TEICHOIC ACID TRANSFERASE TAGU"/>
    <property type="match status" value="1"/>
</dbReference>
<evidence type="ECO:0000313" key="6">
    <source>
        <dbReference type="Proteomes" id="UP001163203"/>
    </source>
</evidence>
<accession>A0ABY7AVF8</accession>
<dbReference type="Proteomes" id="UP001163203">
    <property type="component" value="Chromosome"/>
</dbReference>
<dbReference type="PANTHER" id="PTHR33392:SF6">
    <property type="entry name" value="POLYISOPRENYL-TEICHOIC ACID--PEPTIDOGLYCAN TEICHOIC ACID TRANSFERASE TAGU"/>
    <property type="match status" value="1"/>
</dbReference>
<organism evidence="5 6">
    <name type="scientific">Amycolatopsis cynarae</name>
    <dbReference type="NCBI Taxonomy" id="2995223"/>
    <lineage>
        <taxon>Bacteria</taxon>
        <taxon>Bacillati</taxon>
        <taxon>Actinomycetota</taxon>
        <taxon>Actinomycetes</taxon>
        <taxon>Pseudonocardiales</taxon>
        <taxon>Pseudonocardiaceae</taxon>
        <taxon>Amycolatopsis</taxon>
    </lineage>
</organism>
<feature type="region of interest" description="Disordered" evidence="2">
    <location>
        <begin position="321"/>
        <end position="344"/>
    </location>
</feature>
<dbReference type="NCBIfam" id="TIGR00350">
    <property type="entry name" value="lytR_cpsA_psr"/>
    <property type="match status" value="1"/>
</dbReference>
<keyword evidence="3" id="KW-0812">Transmembrane</keyword>
<keyword evidence="3" id="KW-1133">Transmembrane helix</keyword>
<dbReference type="Gene3D" id="3.40.630.190">
    <property type="entry name" value="LCP protein"/>
    <property type="match status" value="1"/>
</dbReference>
<evidence type="ECO:0000256" key="2">
    <source>
        <dbReference type="SAM" id="MobiDB-lite"/>
    </source>
</evidence>
<feature type="transmembrane region" description="Helical" evidence="3">
    <location>
        <begin position="43"/>
        <end position="65"/>
    </location>
</feature>
<sequence>MDYDPTEELIRQTLAEEAGRAPDPRPVLAELHRRRARPSGRRTLALMVTAAAVVVAAVIAVVVVVPHGSGDGTAETAAAPPGEQNILLIGTDEGNNADSLVLVHLGSDGSASAVSVPRDSYVNVPGHGMDKLVTAQASGGTESTVRAVQELTGVHIDHYAVVSLSAFDSLSTALGGVPVCLRAATSDRYSGASLQAGQQTLTGPAALAFLRQRHGLPNGDLDRIVRLQVFLRSLGRELARSGKLADPQVLATVRHSVRVDPGWDLAAAAGQLRAVHGDGLRTATVPVGNFARTPQGMDALVVDPAQVRAFVGSFFAGGPAAPAGQGAPPSASGNASGDDLPCVN</sequence>
<evidence type="ECO:0000256" key="1">
    <source>
        <dbReference type="ARBA" id="ARBA00006068"/>
    </source>
</evidence>
<reference evidence="5" key="1">
    <citation type="submission" date="2022-11" db="EMBL/GenBank/DDBJ databases">
        <authorList>
            <person name="Mo P."/>
        </authorList>
    </citation>
    <scope>NUCLEOTIDE SEQUENCE</scope>
    <source>
        <strain evidence="5">HUAS 11-8</strain>
    </source>
</reference>
<dbReference type="EMBL" id="CP113836">
    <property type="protein sequence ID" value="WAL63975.1"/>
    <property type="molecule type" value="Genomic_DNA"/>
</dbReference>
<evidence type="ECO:0000313" key="5">
    <source>
        <dbReference type="EMBL" id="WAL63975.1"/>
    </source>
</evidence>
<dbReference type="InterPro" id="IPR004474">
    <property type="entry name" value="LytR_CpsA_psr"/>
</dbReference>
<name>A0ABY7AVF8_9PSEU</name>
<dbReference type="RefSeq" id="WP_268754219.1">
    <property type="nucleotide sequence ID" value="NZ_CP113836.1"/>
</dbReference>
<keyword evidence="6" id="KW-1185">Reference proteome</keyword>
<protein>
    <submittedName>
        <fullName evidence="5">LCP family protein</fullName>
    </submittedName>
</protein>
<dbReference type="InterPro" id="IPR050922">
    <property type="entry name" value="LytR/CpsA/Psr_CW_biosynth"/>
</dbReference>
<gene>
    <name evidence="5" type="ORF">ORV05_23660</name>
</gene>
<proteinExistence type="inferred from homology"/>
<feature type="domain" description="Cell envelope-related transcriptional attenuator" evidence="4">
    <location>
        <begin position="96"/>
        <end position="238"/>
    </location>
</feature>